<organism evidence="1 2">
    <name type="scientific">Posidoniimonas corsicana</name>
    <dbReference type="NCBI Taxonomy" id="1938618"/>
    <lineage>
        <taxon>Bacteria</taxon>
        <taxon>Pseudomonadati</taxon>
        <taxon>Planctomycetota</taxon>
        <taxon>Planctomycetia</taxon>
        <taxon>Pirellulales</taxon>
        <taxon>Lacipirellulaceae</taxon>
        <taxon>Posidoniimonas</taxon>
    </lineage>
</organism>
<reference evidence="1 2" key="1">
    <citation type="submission" date="2019-02" db="EMBL/GenBank/DDBJ databases">
        <title>Deep-cultivation of Planctomycetes and their phenomic and genomic characterization uncovers novel biology.</title>
        <authorList>
            <person name="Wiegand S."/>
            <person name="Jogler M."/>
            <person name="Boedeker C."/>
            <person name="Pinto D."/>
            <person name="Vollmers J."/>
            <person name="Rivas-Marin E."/>
            <person name="Kohn T."/>
            <person name="Peeters S.H."/>
            <person name="Heuer A."/>
            <person name="Rast P."/>
            <person name="Oberbeckmann S."/>
            <person name="Bunk B."/>
            <person name="Jeske O."/>
            <person name="Meyerdierks A."/>
            <person name="Storesund J.E."/>
            <person name="Kallscheuer N."/>
            <person name="Luecker S."/>
            <person name="Lage O.M."/>
            <person name="Pohl T."/>
            <person name="Merkel B.J."/>
            <person name="Hornburger P."/>
            <person name="Mueller R.-W."/>
            <person name="Bruemmer F."/>
            <person name="Labrenz M."/>
            <person name="Spormann A.M."/>
            <person name="Op Den Camp H."/>
            <person name="Overmann J."/>
            <person name="Amann R."/>
            <person name="Jetten M.S.M."/>
            <person name="Mascher T."/>
            <person name="Medema M.H."/>
            <person name="Devos D.P."/>
            <person name="Kaster A.-K."/>
            <person name="Ovreas L."/>
            <person name="Rohde M."/>
            <person name="Galperin M.Y."/>
            <person name="Jogler C."/>
        </authorList>
    </citation>
    <scope>NUCLEOTIDE SEQUENCE [LARGE SCALE GENOMIC DNA]</scope>
    <source>
        <strain evidence="1 2">KOR34</strain>
    </source>
</reference>
<dbReference type="Proteomes" id="UP000316714">
    <property type="component" value="Unassembled WGS sequence"/>
</dbReference>
<keyword evidence="2" id="KW-1185">Reference proteome</keyword>
<sequence length="84" mass="9339">MLNTSPVARPFPTMAAERAQWARLERDHGANLDALPAKGRRRIECLVFRSAAAAELGRRFAPHAYRISLLAALDEVSPGSRKKR</sequence>
<evidence type="ECO:0000313" key="2">
    <source>
        <dbReference type="Proteomes" id="UP000316714"/>
    </source>
</evidence>
<gene>
    <name evidence="1" type="ORF">KOR34_37340</name>
</gene>
<proteinExistence type="predicted"/>
<evidence type="ECO:0000313" key="1">
    <source>
        <dbReference type="EMBL" id="TWT33898.1"/>
    </source>
</evidence>
<name>A0A5C5V5T5_9BACT</name>
<dbReference type="RefSeq" id="WP_146566894.1">
    <property type="nucleotide sequence ID" value="NZ_SIHJ01000002.1"/>
</dbReference>
<dbReference type="AlphaFoldDB" id="A0A5C5V5T5"/>
<comment type="caution">
    <text evidence="1">The sequence shown here is derived from an EMBL/GenBank/DDBJ whole genome shotgun (WGS) entry which is preliminary data.</text>
</comment>
<dbReference type="EMBL" id="SIHJ01000002">
    <property type="protein sequence ID" value="TWT33898.1"/>
    <property type="molecule type" value="Genomic_DNA"/>
</dbReference>
<accession>A0A5C5V5T5</accession>
<protein>
    <submittedName>
        <fullName evidence="1">Uncharacterized protein</fullName>
    </submittedName>
</protein>